<dbReference type="PROSITE" id="PS51257">
    <property type="entry name" value="PROKAR_LIPOPROTEIN"/>
    <property type="match status" value="1"/>
</dbReference>
<accession>A0A2T0THF3</accession>
<evidence type="ECO:0000256" key="1">
    <source>
        <dbReference type="SAM" id="Phobius"/>
    </source>
</evidence>
<dbReference type="EMBL" id="PVTF01000002">
    <property type="protein sequence ID" value="PRY45041.1"/>
    <property type="molecule type" value="Genomic_DNA"/>
</dbReference>
<sequence length="71" mass="7496">MRSDTRWHVIPNTATACWISLVFGVLIVVTTTMQMVSGNGVAIFPMIALVCGVALAALAVTGLVAPRLRGR</sequence>
<feature type="transmembrane region" description="Helical" evidence="1">
    <location>
        <begin position="42"/>
        <end position="65"/>
    </location>
</feature>
<evidence type="ECO:0000313" key="3">
    <source>
        <dbReference type="Proteomes" id="UP000239494"/>
    </source>
</evidence>
<keyword evidence="1" id="KW-0472">Membrane</keyword>
<evidence type="ECO:0000313" key="2">
    <source>
        <dbReference type="EMBL" id="PRY45041.1"/>
    </source>
</evidence>
<reference evidence="2 3" key="1">
    <citation type="submission" date="2018-03" db="EMBL/GenBank/DDBJ databases">
        <title>Genomic Encyclopedia of Archaeal and Bacterial Type Strains, Phase II (KMG-II): from individual species to whole genera.</title>
        <authorList>
            <person name="Goeker M."/>
        </authorList>
    </citation>
    <scope>NUCLEOTIDE SEQUENCE [LARGE SCALE GENOMIC DNA]</scope>
    <source>
        <strain evidence="2 3">DSM 44720</strain>
    </source>
</reference>
<comment type="caution">
    <text evidence="2">The sequence shown here is derived from an EMBL/GenBank/DDBJ whole genome shotgun (WGS) entry which is preliminary data.</text>
</comment>
<keyword evidence="1" id="KW-1133">Transmembrane helix</keyword>
<feature type="transmembrane region" description="Helical" evidence="1">
    <location>
        <begin position="12"/>
        <end position="36"/>
    </location>
</feature>
<keyword evidence="3" id="KW-1185">Reference proteome</keyword>
<proteinExistence type="predicted"/>
<dbReference type="OrthoDB" id="3635011at2"/>
<dbReference type="RefSeq" id="WP_106186591.1">
    <property type="nucleotide sequence ID" value="NZ_PVTF01000002.1"/>
</dbReference>
<protein>
    <submittedName>
        <fullName evidence="2">Uncharacterized protein</fullName>
    </submittedName>
</protein>
<organism evidence="2 3">
    <name type="scientific">Umezawaea tangerina</name>
    <dbReference type="NCBI Taxonomy" id="84725"/>
    <lineage>
        <taxon>Bacteria</taxon>
        <taxon>Bacillati</taxon>
        <taxon>Actinomycetota</taxon>
        <taxon>Actinomycetes</taxon>
        <taxon>Pseudonocardiales</taxon>
        <taxon>Pseudonocardiaceae</taxon>
        <taxon>Umezawaea</taxon>
    </lineage>
</organism>
<gene>
    <name evidence="2" type="ORF">CLV43_102606</name>
</gene>
<keyword evidence="1" id="KW-0812">Transmembrane</keyword>
<dbReference type="Proteomes" id="UP000239494">
    <property type="component" value="Unassembled WGS sequence"/>
</dbReference>
<dbReference type="AlphaFoldDB" id="A0A2T0THF3"/>
<name>A0A2T0THF3_9PSEU</name>